<evidence type="ECO:0000313" key="2">
    <source>
        <dbReference type="Proteomes" id="UP000583929"/>
    </source>
</evidence>
<evidence type="ECO:0000313" key="1">
    <source>
        <dbReference type="EMBL" id="KAF4403251.1"/>
    </source>
</evidence>
<proteinExistence type="predicted"/>
<protein>
    <submittedName>
        <fullName evidence="1">Uncharacterized protein</fullName>
    </submittedName>
</protein>
<accession>A0A7J6I877</accession>
<dbReference type="AlphaFoldDB" id="A0A7J6I877"/>
<dbReference type="EMBL" id="JAATIQ010000005">
    <property type="protein sequence ID" value="KAF4403251.1"/>
    <property type="molecule type" value="Genomic_DNA"/>
</dbReference>
<name>A0A7J6I877_CANSA</name>
<comment type="caution">
    <text evidence="1">The sequence shown here is derived from an EMBL/GenBank/DDBJ whole genome shotgun (WGS) entry which is preliminary data.</text>
</comment>
<organism evidence="1 2">
    <name type="scientific">Cannabis sativa</name>
    <name type="common">Hemp</name>
    <name type="synonym">Marijuana</name>
    <dbReference type="NCBI Taxonomy" id="3483"/>
    <lineage>
        <taxon>Eukaryota</taxon>
        <taxon>Viridiplantae</taxon>
        <taxon>Streptophyta</taxon>
        <taxon>Embryophyta</taxon>
        <taxon>Tracheophyta</taxon>
        <taxon>Spermatophyta</taxon>
        <taxon>Magnoliopsida</taxon>
        <taxon>eudicotyledons</taxon>
        <taxon>Gunneridae</taxon>
        <taxon>Pentapetalae</taxon>
        <taxon>rosids</taxon>
        <taxon>fabids</taxon>
        <taxon>Rosales</taxon>
        <taxon>Cannabaceae</taxon>
        <taxon>Cannabis</taxon>
    </lineage>
</organism>
<sequence>MGGSFLRPLYVSAWFCPQPRRHFGGRLRLGYSPRLFRPLQYLQQGKPELGFQIQDLNSLIHKYLSGEISKGKFGSAFVRDGFSNLVLQILMEKHENGI</sequence>
<keyword evidence="2" id="KW-1185">Reference proteome</keyword>
<gene>
    <name evidence="1" type="ORF">G4B88_028022</name>
</gene>
<dbReference type="Proteomes" id="UP000583929">
    <property type="component" value="Unassembled WGS sequence"/>
</dbReference>
<reference evidence="1 2" key="1">
    <citation type="journal article" date="2020" name="bioRxiv">
        <title>Sequence and annotation of 42 cannabis genomes reveals extensive copy number variation in cannabinoid synthesis and pathogen resistance genes.</title>
        <authorList>
            <person name="Mckernan K.J."/>
            <person name="Helbert Y."/>
            <person name="Kane L.T."/>
            <person name="Ebling H."/>
            <person name="Zhang L."/>
            <person name="Liu B."/>
            <person name="Eaton Z."/>
            <person name="Mclaughlin S."/>
            <person name="Kingan S."/>
            <person name="Baybayan P."/>
            <person name="Concepcion G."/>
            <person name="Jordan M."/>
            <person name="Riva A."/>
            <person name="Barbazuk W."/>
            <person name="Harkins T."/>
        </authorList>
    </citation>
    <scope>NUCLEOTIDE SEQUENCE [LARGE SCALE GENOMIC DNA]</scope>
    <source>
        <strain evidence="2">cv. Jamaican Lion 4</strain>
        <tissue evidence="1">Leaf</tissue>
    </source>
</reference>